<dbReference type="CDD" id="cd18793">
    <property type="entry name" value="SF2_C_SNF"/>
    <property type="match status" value="1"/>
</dbReference>
<dbReference type="SMART" id="SM00490">
    <property type="entry name" value="HELICc"/>
    <property type="match status" value="1"/>
</dbReference>
<dbReference type="InterPro" id="IPR022138">
    <property type="entry name" value="DUF3670"/>
</dbReference>
<gene>
    <name evidence="6" type="ORF">KFL_001420080</name>
</gene>
<dbReference type="Gene3D" id="1.20.120.850">
    <property type="entry name" value="SWI2/SNF2 ATPases, N-terminal domain"/>
    <property type="match status" value="1"/>
</dbReference>
<dbReference type="InterPro" id="IPR001650">
    <property type="entry name" value="Helicase_C-like"/>
</dbReference>
<dbReference type="Pfam" id="PF12419">
    <property type="entry name" value="DUF3670"/>
    <property type="match status" value="1"/>
</dbReference>
<evidence type="ECO:0000313" key="6">
    <source>
        <dbReference type="EMBL" id="GAQ83283.1"/>
    </source>
</evidence>
<keyword evidence="2" id="KW-0479">Metal-binding</keyword>
<dbReference type="PROSITE" id="PS51194">
    <property type="entry name" value="HELICASE_CTER"/>
    <property type="match status" value="1"/>
</dbReference>
<dbReference type="PROSITE" id="PS50966">
    <property type="entry name" value="ZF_SWIM"/>
    <property type="match status" value="1"/>
</dbReference>
<dbReference type="Proteomes" id="UP000054558">
    <property type="component" value="Unassembled WGS sequence"/>
</dbReference>
<evidence type="ECO:0000259" key="3">
    <source>
        <dbReference type="PROSITE" id="PS50966"/>
    </source>
</evidence>
<dbReference type="OrthoDB" id="9993242at2759"/>
<evidence type="ECO:0000256" key="1">
    <source>
        <dbReference type="ARBA" id="ARBA00022801"/>
    </source>
</evidence>
<dbReference type="GO" id="GO:0016787">
    <property type="term" value="F:hydrolase activity"/>
    <property type="evidence" value="ECO:0007669"/>
    <property type="project" value="UniProtKB-KW"/>
</dbReference>
<dbReference type="OMA" id="IHFDLWW"/>
<keyword evidence="2" id="KW-0863">Zinc-finger</keyword>
<reference evidence="6 7" key="1">
    <citation type="journal article" date="2014" name="Nat. Commun.">
        <title>Klebsormidium flaccidum genome reveals primary factors for plant terrestrial adaptation.</title>
        <authorList>
            <person name="Hori K."/>
            <person name="Maruyama F."/>
            <person name="Fujisawa T."/>
            <person name="Togashi T."/>
            <person name="Yamamoto N."/>
            <person name="Seo M."/>
            <person name="Sato S."/>
            <person name="Yamada T."/>
            <person name="Mori H."/>
            <person name="Tajima N."/>
            <person name="Moriyama T."/>
            <person name="Ikeuchi M."/>
            <person name="Watanabe M."/>
            <person name="Wada H."/>
            <person name="Kobayashi K."/>
            <person name="Saito M."/>
            <person name="Masuda T."/>
            <person name="Sasaki-Sekimoto Y."/>
            <person name="Mashiguchi K."/>
            <person name="Awai K."/>
            <person name="Shimojima M."/>
            <person name="Masuda S."/>
            <person name="Iwai M."/>
            <person name="Nobusawa T."/>
            <person name="Narise T."/>
            <person name="Kondo S."/>
            <person name="Saito H."/>
            <person name="Sato R."/>
            <person name="Murakawa M."/>
            <person name="Ihara Y."/>
            <person name="Oshima-Yamada Y."/>
            <person name="Ohtaka K."/>
            <person name="Satoh M."/>
            <person name="Sonobe K."/>
            <person name="Ishii M."/>
            <person name="Ohtani R."/>
            <person name="Kanamori-Sato M."/>
            <person name="Honoki R."/>
            <person name="Miyazaki D."/>
            <person name="Mochizuki H."/>
            <person name="Umetsu J."/>
            <person name="Higashi K."/>
            <person name="Shibata D."/>
            <person name="Kamiya Y."/>
            <person name="Sato N."/>
            <person name="Nakamura Y."/>
            <person name="Tabata S."/>
            <person name="Ida S."/>
            <person name="Kurokawa K."/>
            <person name="Ohta H."/>
        </authorList>
    </citation>
    <scope>NUCLEOTIDE SEQUENCE [LARGE SCALE GENOMIC DNA]</scope>
    <source>
        <strain evidence="6 7">NIES-2285</strain>
    </source>
</reference>
<dbReference type="GO" id="GO:0008270">
    <property type="term" value="F:zinc ion binding"/>
    <property type="evidence" value="ECO:0007669"/>
    <property type="project" value="UniProtKB-KW"/>
</dbReference>
<dbReference type="Gene3D" id="3.40.50.10810">
    <property type="entry name" value="Tandem AAA-ATPase domain"/>
    <property type="match status" value="1"/>
</dbReference>
<dbReference type="EMBL" id="DF237091">
    <property type="protein sequence ID" value="GAQ83283.1"/>
    <property type="molecule type" value="Genomic_DNA"/>
</dbReference>
<accession>A0A1Y1HYL5</accession>
<dbReference type="STRING" id="105231.A0A1Y1HYL5"/>
<feature type="domain" description="Helicase C-terminal" evidence="5">
    <location>
        <begin position="1062"/>
        <end position="1234"/>
    </location>
</feature>
<dbReference type="Pfam" id="PF00271">
    <property type="entry name" value="Helicase_C"/>
    <property type="match status" value="1"/>
</dbReference>
<dbReference type="GO" id="GO:0006281">
    <property type="term" value="P:DNA repair"/>
    <property type="evidence" value="ECO:0000318"/>
    <property type="project" value="GO_Central"/>
</dbReference>
<evidence type="ECO:0000256" key="2">
    <source>
        <dbReference type="PROSITE-ProRule" id="PRU00325"/>
    </source>
</evidence>
<evidence type="ECO:0000259" key="4">
    <source>
        <dbReference type="PROSITE" id="PS51192"/>
    </source>
</evidence>
<dbReference type="SUPFAM" id="SSF52540">
    <property type="entry name" value="P-loop containing nucleoside triphosphate hydrolases"/>
    <property type="match status" value="2"/>
</dbReference>
<dbReference type="InterPro" id="IPR027417">
    <property type="entry name" value="P-loop_NTPase"/>
</dbReference>
<dbReference type="GO" id="GO:0005524">
    <property type="term" value="F:ATP binding"/>
    <property type="evidence" value="ECO:0007669"/>
    <property type="project" value="InterPro"/>
</dbReference>
<dbReference type="Pfam" id="PF04434">
    <property type="entry name" value="SWIM"/>
    <property type="match status" value="1"/>
</dbReference>
<dbReference type="InterPro" id="IPR000330">
    <property type="entry name" value="SNF2_N"/>
</dbReference>
<organism evidence="6 7">
    <name type="scientific">Klebsormidium nitens</name>
    <name type="common">Green alga</name>
    <name type="synonym">Ulothrix nitens</name>
    <dbReference type="NCBI Taxonomy" id="105231"/>
    <lineage>
        <taxon>Eukaryota</taxon>
        <taxon>Viridiplantae</taxon>
        <taxon>Streptophyta</taxon>
        <taxon>Klebsormidiophyceae</taxon>
        <taxon>Klebsormidiales</taxon>
        <taxon>Klebsormidiaceae</taxon>
        <taxon>Klebsormidium</taxon>
    </lineage>
</organism>
<dbReference type="PANTHER" id="PTHR45629:SF7">
    <property type="entry name" value="DNA EXCISION REPAIR PROTEIN ERCC-6-RELATED"/>
    <property type="match status" value="1"/>
</dbReference>
<dbReference type="InterPro" id="IPR050496">
    <property type="entry name" value="SNF2_RAD54_helicase_repair"/>
</dbReference>
<dbReference type="CDD" id="cd18012">
    <property type="entry name" value="DEXQc_arch_SWI2_SNF2"/>
    <property type="match status" value="1"/>
</dbReference>
<dbReference type="SMART" id="SM00487">
    <property type="entry name" value="DEXDc"/>
    <property type="match status" value="1"/>
</dbReference>
<protein>
    <submittedName>
        <fullName evidence="6">Putative SNF2 family N-terminal domain containing protein</fullName>
    </submittedName>
</protein>
<feature type="domain" description="SWIM-type" evidence="3">
    <location>
        <begin position="107"/>
        <end position="146"/>
    </location>
</feature>
<feature type="domain" description="Helicase ATP-binding" evidence="4">
    <location>
        <begin position="788"/>
        <end position="970"/>
    </location>
</feature>
<dbReference type="InterPro" id="IPR049730">
    <property type="entry name" value="SNF2/RAD54-like_C"/>
</dbReference>
<dbReference type="GO" id="GO:0015616">
    <property type="term" value="F:DNA translocase activity"/>
    <property type="evidence" value="ECO:0000318"/>
    <property type="project" value="GO_Central"/>
</dbReference>
<dbReference type="InterPro" id="IPR014001">
    <property type="entry name" value="Helicase_ATP-bd"/>
</dbReference>
<dbReference type="PROSITE" id="PS51192">
    <property type="entry name" value="HELICASE_ATP_BIND_1"/>
    <property type="match status" value="1"/>
</dbReference>
<dbReference type="PANTHER" id="PTHR45629">
    <property type="entry name" value="SNF2/RAD54 FAMILY MEMBER"/>
    <property type="match status" value="1"/>
</dbReference>
<dbReference type="InterPro" id="IPR038718">
    <property type="entry name" value="SNF2-like_sf"/>
</dbReference>
<keyword evidence="1" id="KW-0378">Hydrolase</keyword>
<proteinExistence type="predicted"/>
<dbReference type="AlphaFoldDB" id="A0A1Y1HYL5"/>
<dbReference type="Pfam" id="PF00176">
    <property type="entry name" value="SNF2-rel_dom"/>
    <property type="match status" value="1"/>
</dbReference>
<dbReference type="Gene3D" id="3.40.50.300">
    <property type="entry name" value="P-loop containing nucleotide triphosphate hydrolases"/>
    <property type="match status" value="1"/>
</dbReference>
<evidence type="ECO:0000313" key="7">
    <source>
        <dbReference type="Proteomes" id="UP000054558"/>
    </source>
</evidence>
<dbReference type="InterPro" id="IPR007527">
    <property type="entry name" value="Znf_SWIM"/>
</dbReference>
<sequence length="1246" mass="138080">MVRNVYGKTAWGKAFLDALGAFDVSNRLGRGKTYANTGKVLSINMQGSQVQARVQGSFAPFYNVGIQFSKMPDSAVLFDVVGKNPMLLAHILNNELPSELLTKLQERRVQLLPRSWSEMKGSCTCPDNPGPGNPCKHLAAVYHIITTEIDQNPFTLFQLRGVDLAKQFSIKQSATEVPYPLPVQRTRDAAGASTSSEEVPPEAEAVQPVKLLKIASNANFVLGCLANNPPFSLSLNYKDVMTEFYTHVGKKHKAVMQLTEPWWTAAQEGPAKDRLQRVVSHSRCACQTFLLLKGQPCPCFSATTYRRFAIFFVLTAFLHLSFSLRLSKNFAKPKLLLTNQLFEAEADPAEVFCGMPFERVAPDTISVDVLPFFKVLLQLPSDVGSLSYRFFFYAARVAYLLFSTCSFTPAVLPLDERRFKIVFKPLVSSAAVAEQLESLAAAYPANDPCVVLDGEGPLAAESGTLHCVMAALTRSVAKLDFMHKKLKDNPPKESLAFWRQQDFHIMALSEPSTAAAIAKYFGLFDLLKFDIDVEIRVLKSETEAPDPATGISPYTLGLWMKRKDAGGEHAPLHSFFQQNPDKKEQVLKFLSSLAPYLEGIEKLLMQASIPLRGSTFETFIIDTALLLANLGISVALPRELKKIIRPRAVVRASGRDGDASNKSHQSYLMLPQLLTYDWQIAVGDVVITVADFKQMVREGRKIIRYKDEYVALSSEEIKAMLEQVAKPVPRLSSSDLLKASLSGDRAVWLDADVTQLLAGMTRSKEFPLPQGLQAQLREYQQKGFCWLTSILSHGFGGILADDMGLGKTIQTITVLLHLKERGQLTSPALLVVPTSLISNWEKEIARFAPSLRVTTFYGGNRKLQSVDANTGAVQAARAAGPDSTKKARVEAAADVILTSYQCMRIDVEALRKQRLSCLVIDEAQNIKNNKAATTKALKSIKAGFRIALSGTPVENNLSELHSIFDFVMPGYLGTLKDFATDFSKDIEVRRDEEKLAKLKAVTAPFMLRRLKTDRSIIKDLPDKIVSDTFATLSKTQAALYEGVVQENLEKMATMEPAARRGLIFKLLTALKQICNHPANYNASAAMVPDDSGKATLLNTLLETIIEKGEKVLIFTQYVRMAHLLSAMIKKTHLVQPLLLEGSMSKADRDKGAGGVGLNLTAGNHVVHYDLWWNPAVEAQATDRAFRIGQQKNVFVYRFITTGTFEEKINEMMSKKKELSDLSMSTGESWIADMSDEELRQLFARHE</sequence>
<name>A0A1Y1HYL5_KLENI</name>
<keyword evidence="2" id="KW-0862">Zinc</keyword>
<evidence type="ECO:0000259" key="5">
    <source>
        <dbReference type="PROSITE" id="PS51194"/>
    </source>
</evidence>
<keyword evidence="7" id="KW-1185">Reference proteome</keyword>